<feature type="region of interest" description="Disordered" evidence="1">
    <location>
        <begin position="46"/>
        <end position="68"/>
    </location>
</feature>
<dbReference type="PANTHER" id="PTHR16247">
    <property type="entry name" value="RIKEN CDNA 9430015G10 GENE"/>
    <property type="match status" value="1"/>
</dbReference>
<accession>A0A6P6BQN2</accession>
<reference evidence="4" key="1">
    <citation type="submission" date="2025-08" db="UniProtKB">
        <authorList>
            <consortium name="RefSeq"/>
        </authorList>
    </citation>
    <scope>IDENTIFICATION</scope>
    <source>
        <tissue evidence="4">Kidney</tissue>
    </source>
</reference>
<feature type="region of interest" description="Disordered" evidence="1">
    <location>
        <begin position="195"/>
        <end position="236"/>
    </location>
</feature>
<dbReference type="InterPro" id="IPR027888">
    <property type="entry name" value="DUF4501"/>
</dbReference>
<protein>
    <submittedName>
        <fullName evidence="4">Uncharacterized protein LOC105303590</fullName>
    </submittedName>
</protein>
<dbReference type="Pfam" id="PF14946">
    <property type="entry name" value="DUF4501"/>
    <property type="match status" value="1"/>
</dbReference>
<sequence length="236" mass="24392">MALQRAVLLAGLLLEVASRSSASAVGVPAEPCPSPLPRLGAFTPGSHPLTVSGPGPRDTDRAHRQGQRAANLRPHLLFLLVLPARTFHLCQTGPVAGIGSRQGGPRRHCIEPGHILCGNQAGDPRGRGVRGNAEDISGVTGPRAGASLEGQQSECCVDVLDVNTTCAGTSLCGPGCYGRWDEDGSVRCVRCRNGTHRGSECRSRASRPLHPTPPPLHARRPASHGGSTSPSSGGPG</sequence>
<evidence type="ECO:0000256" key="1">
    <source>
        <dbReference type="SAM" id="MobiDB-lite"/>
    </source>
</evidence>
<dbReference type="Proteomes" id="UP000515202">
    <property type="component" value="Unplaced"/>
</dbReference>
<dbReference type="RefSeq" id="XP_023377394.1">
    <property type="nucleotide sequence ID" value="XM_023521626.1"/>
</dbReference>
<dbReference type="GeneID" id="105303590"/>
<dbReference type="OrthoDB" id="9895472at2759"/>
<proteinExistence type="predicted"/>
<dbReference type="KEGG" id="pvp:105303590"/>
<evidence type="ECO:0000256" key="2">
    <source>
        <dbReference type="SAM" id="SignalP"/>
    </source>
</evidence>
<name>A0A6P6BQN2_PTEVA</name>
<dbReference type="AlphaFoldDB" id="A0A6P6BQN2"/>
<dbReference type="PANTHER" id="PTHR16247:SF0">
    <property type="entry name" value="RIKEN CDNA 9430015G10 GENE"/>
    <property type="match status" value="1"/>
</dbReference>
<gene>
    <name evidence="4" type="primary">LOC105303590</name>
</gene>
<feature type="chain" id="PRO_5028447702" evidence="2">
    <location>
        <begin position="23"/>
        <end position="236"/>
    </location>
</feature>
<evidence type="ECO:0000313" key="4">
    <source>
        <dbReference type="RefSeq" id="XP_023377394.1"/>
    </source>
</evidence>
<feature type="non-terminal residue" evidence="4">
    <location>
        <position position="236"/>
    </location>
</feature>
<keyword evidence="2" id="KW-0732">Signal</keyword>
<feature type="signal peptide" evidence="2">
    <location>
        <begin position="1"/>
        <end position="22"/>
    </location>
</feature>
<evidence type="ECO:0000313" key="3">
    <source>
        <dbReference type="Proteomes" id="UP000515202"/>
    </source>
</evidence>
<organism evidence="3 4">
    <name type="scientific">Pteropus vampyrus</name>
    <name type="common">Large flying fox</name>
    <dbReference type="NCBI Taxonomy" id="132908"/>
    <lineage>
        <taxon>Eukaryota</taxon>
        <taxon>Metazoa</taxon>
        <taxon>Chordata</taxon>
        <taxon>Craniata</taxon>
        <taxon>Vertebrata</taxon>
        <taxon>Euteleostomi</taxon>
        <taxon>Mammalia</taxon>
        <taxon>Eutheria</taxon>
        <taxon>Laurasiatheria</taxon>
        <taxon>Chiroptera</taxon>
        <taxon>Yinpterochiroptera</taxon>
        <taxon>Pteropodoidea</taxon>
        <taxon>Pteropodidae</taxon>
        <taxon>Pteropodinae</taxon>
        <taxon>Pteropus</taxon>
    </lineage>
</organism>
<keyword evidence="3" id="KW-1185">Reference proteome</keyword>
<feature type="compositionally biased region" description="Low complexity" evidence="1">
    <location>
        <begin position="223"/>
        <end position="236"/>
    </location>
</feature>